<organism evidence="1 2">
    <name type="scientific">Tetradesmus obliquus</name>
    <name type="common">Green alga</name>
    <name type="synonym">Acutodesmus obliquus</name>
    <dbReference type="NCBI Taxonomy" id="3088"/>
    <lineage>
        <taxon>Eukaryota</taxon>
        <taxon>Viridiplantae</taxon>
        <taxon>Chlorophyta</taxon>
        <taxon>core chlorophytes</taxon>
        <taxon>Chlorophyceae</taxon>
        <taxon>CS clade</taxon>
        <taxon>Sphaeropleales</taxon>
        <taxon>Scenedesmaceae</taxon>
        <taxon>Tetradesmus</taxon>
    </lineage>
</organism>
<dbReference type="Pfam" id="PF17784">
    <property type="entry name" value="Sulfotransfer_4"/>
    <property type="match status" value="1"/>
</dbReference>
<dbReference type="Gene3D" id="3.40.50.300">
    <property type="entry name" value="P-loop containing nucleotide triphosphate hydrolases"/>
    <property type="match status" value="1"/>
</dbReference>
<dbReference type="InterPro" id="IPR027417">
    <property type="entry name" value="P-loop_NTPase"/>
</dbReference>
<keyword evidence="2" id="KW-1185">Reference proteome</keyword>
<dbReference type="SUPFAM" id="SSF52540">
    <property type="entry name" value="P-loop containing nucleoside triphosphate hydrolases"/>
    <property type="match status" value="1"/>
</dbReference>
<evidence type="ECO:0008006" key="3">
    <source>
        <dbReference type="Google" id="ProtNLM"/>
    </source>
</evidence>
<sequence>MELIGAGCGRTGTLSLKTALEILGMPCYHMVTIIQRGDVGFWHDAAEGKAVDFRSVLAGSAAVCDWPANFFYKQLMEAYPDAKVILTVRDPASWYDSVKETVWAICKAIEDAPAYVRWLDGFFPPGRKMGPMMNVVLWQGILKGDFEDQEAAQQRYLEWNEAVKQVRV</sequence>
<gene>
    <name evidence="1" type="ORF">OEZ85_002085</name>
</gene>
<dbReference type="InterPro" id="IPR040632">
    <property type="entry name" value="Sulfotransfer_4"/>
</dbReference>
<protein>
    <recommendedName>
        <fullName evidence="3">Sulfotransferase</fullName>
    </recommendedName>
</protein>
<dbReference type="PANTHER" id="PTHR36978:SF4">
    <property type="entry name" value="P-LOOP CONTAINING NUCLEOSIDE TRIPHOSPHATE HYDROLASE PROTEIN"/>
    <property type="match status" value="1"/>
</dbReference>
<reference evidence="1 2" key="1">
    <citation type="submission" date="2023-05" db="EMBL/GenBank/DDBJ databases">
        <title>A 100% complete, gapless, phased diploid assembly of the Scenedesmus obliquus UTEX 3031 genome.</title>
        <authorList>
            <person name="Biondi T.C."/>
            <person name="Hanschen E.R."/>
            <person name="Kwon T."/>
            <person name="Eng W."/>
            <person name="Kruse C.P.S."/>
            <person name="Koehler S.I."/>
            <person name="Kunde Y."/>
            <person name="Gleasner C.D."/>
            <person name="You Mak K.T."/>
            <person name="Polle J."/>
            <person name="Hovde B.T."/>
            <person name="Starkenburg S.R."/>
        </authorList>
    </citation>
    <scope>NUCLEOTIDE SEQUENCE [LARGE SCALE GENOMIC DNA]</scope>
    <source>
        <strain evidence="1 2">DOE0152z</strain>
    </source>
</reference>
<dbReference type="Proteomes" id="UP001244341">
    <property type="component" value="Chromosome 6b"/>
</dbReference>
<accession>A0ABY8U629</accession>
<name>A0ABY8U629_TETOB</name>
<proteinExistence type="predicted"/>
<dbReference type="PANTHER" id="PTHR36978">
    <property type="entry name" value="P-LOOP CONTAINING NUCLEOTIDE TRIPHOSPHATE HYDROLASE"/>
    <property type="match status" value="1"/>
</dbReference>
<dbReference type="EMBL" id="CP126213">
    <property type="protein sequence ID" value="WIA15436.1"/>
    <property type="molecule type" value="Genomic_DNA"/>
</dbReference>
<evidence type="ECO:0000313" key="1">
    <source>
        <dbReference type="EMBL" id="WIA15436.1"/>
    </source>
</evidence>
<evidence type="ECO:0000313" key="2">
    <source>
        <dbReference type="Proteomes" id="UP001244341"/>
    </source>
</evidence>